<dbReference type="EMBL" id="BAUU01000006">
    <property type="protein sequence ID" value="GAE29646.1"/>
    <property type="molecule type" value="Genomic_DNA"/>
</dbReference>
<evidence type="ECO:0000259" key="2">
    <source>
        <dbReference type="Pfam" id="PF14689"/>
    </source>
</evidence>
<proteinExistence type="predicted"/>
<dbReference type="STRING" id="1236971.JCM9152_1017"/>
<reference evidence="3" key="1">
    <citation type="journal article" date="2014" name="Genome Announc.">
        <title>Draft Genome Sequences of Three Alkaliphilic Bacillus Strains, Bacillus wakoensis JCM 9140T, Bacillus akibai JCM 9157T, and Bacillus hemicellulosilyticus JCM 9152T.</title>
        <authorList>
            <person name="Yuki M."/>
            <person name="Oshima K."/>
            <person name="Suda W."/>
            <person name="Oshida Y."/>
            <person name="Kitamura K."/>
            <person name="Iida T."/>
            <person name="Hattori M."/>
            <person name="Ohkuma M."/>
        </authorList>
    </citation>
    <scope>NUCLEOTIDE SEQUENCE [LARGE SCALE GENOMIC DNA]</scope>
    <source>
        <strain evidence="3">JCM 9152</strain>
    </source>
</reference>
<protein>
    <submittedName>
        <fullName evidence="3">Signal transduction histidine kinase regulating citrate/malate metabolism</fullName>
    </submittedName>
</protein>
<dbReference type="PANTHER" id="PTHR40448:SF1">
    <property type="entry name" value="TWO-COMPONENT SENSOR HISTIDINE KINASE"/>
    <property type="match status" value="1"/>
</dbReference>
<evidence type="ECO:0000259" key="1">
    <source>
        <dbReference type="Pfam" id="PF14501"/>
    </source>
</evidence>
<dbReference type="PANTHER" id="PTHR40448">
    <property type="entry name" value="TWO-COMPONENT SENSOR HISTIDINE KINASE"/>
    <property type="match status" value="1"/>
</dbReference>
<dbReference type="InterPro" id="IPR039506">
    <property type="entry name" value="SPOB_a"/>
</dbReference>
<sequence length="233" mass="26244">MCVLNIGSLVLVVTLLKNEETKQIKYTESTHEEQFRALVASVRSDRHDLNNHLTVVAGLLKIENYPSAVKYINEVIGEVKINNKALSIKNAVLASILFSKMELYQKHKVPFSIDISSEEITKRLTSTDLLRLVSNLLDNAYEATIELVKDKQMIAFEMTEEIDHYGIIVKNSCAHQLDGSFLKSGFSTKESNQPRGFGLSIIQEVTKKYGGTLHMKCEQSIVVFHLVFPKGEK</sequence>
<keyword evidence="4" id="KW-1185">Reference proteome</keyword>
<feature type="domain" description="SpoOB alpha-helical" evidence="2">
    <location>
        <begin position="31"/>
        <end position="87"/>
    </location>
</feature>
<dbReference type="Gene3D" id="1.10.287.130">
    <property type="match status" value="1"/>
</dbReference>
<dbReference type="Proteomes" id="UP000018895">
    <property type="component" value="Unassembled WGS sequence"/>
</dbReference>
<dbReference type="AlphaFoldDB" id="W4QC60"/>
<dbReference type="GO" id="GO:0016301">
    <property type="term" value="F:kinase activity"/>
    <property type="evidence" value="ECO:0007669"/>
    <property type="project" value="UniProtKB-KW"/>
</dbReference>
<dbReference type="InterPro" id="IPR032834">
    <property type="entry name" value="NatK-like_C"/>
</dbReference>
<evidence type="ECO:0000313" key="3">
    <source>
        <dbReference type="EMBL" id="GAE29646.1"/>
    </source>
</evidence>
<name>W4QC60_9BACI</name>
<evidence type="ECO:0000313" key="4">
    <source>
        <dbReference type="Proteomes" id="UP000018895"/>
    </source>
</evidence>
<comment type="caution">
    <text evidence="3">The sequence shown here is derived from an EMBL/GenBank/DDBJ whole genome shotgun (WGS) entry which is preliminary data.</text>
</comment>
<keyword evidence="3" id="KW-0418">Kinase</keyword>
<dbReference type="InterPro" id="IPR036890">
    <property type="entry name" value="HATPase_C_sf"/>
</dbReference>
<dbReference type="SUPFAM" id="SSF55874">
    <property type="entry name" value="ATPase domain of HSP90 chaperone/DNA topoisomerase II/histidine kinase"/>
    <property type="match status" value="1"/>
</dbReference>
<dbReference type="Gene3D" id="3.30.565.10">
    <property type="entry name" value="Histidine kinase-like ATPase, C-terminal domain"/>
    <property type="match status" value="1"/>
</dbReference>
<keyword evidence="3" id="KW-0808">Transferase</keyword>
<organism evidence="3 4">
    <name type="scientific">Halalkalibacter hemicellulosilyticusJCM 9152</name>
    <dbReference type="NCBI Taxonomy" id="1236971"/>
    <lineage>
        <taxon>Bacteria</taxon>
        <taxon>Bacillati</taxon>
        <taxon>Bacillota</taxon>
        <taxon>Bacilli</taxon>
        <taxon>Bacillales</taxon>
        <taxon>Bacillaceae</taxon>
        <taxon>Halalkalibacter</taxon>
    </lineage>
</organism>
<dbReference type="GO" id="GO:0042802">
    <property type="term" value="F:identical protein binding"/>
    <property type="evidence" value="ECO:0007669"/>
    <property type="project" value="TreeGrafter"/>
</dbReference>
<accession>W4QC60</accession>
<gene>
    <name evidence="3" type="ORF">JCM9152_1017</name>
</gene>
<feature type="domain" description="Sensor histidine kinase NatK-like C-terminal" evidence="1">
    <location>
        <begin position="126"/>
        <end position="229"/>
    </location>
</feature>
<dbReference type="Pfam" id="PF14501">
    <property type="entry name" value="HATPase_c_5"/>
    <property type="match status" value="1"/>
</dbReference>
<dbReference type="Pfam" id="PF14689">
    <property type="entry name" value="SPOB_a"/>
    <property type="match status" value="1"/>
</dbReference>